<gene>
    <name evidence="2" type="ORF">DFH08DRAFT_637458</name>
</gene>
<dbReference type="AlphaFoldDB" id="A0AAD6ZX49"/>
<keyword evidence="3" id="KW-1185">Reference proteome</keyword>
<feature type="non-terminal residue" evidence="2">
    <location>
        <position position="1"/>
    </location>
</feature>
<comment type="caution">
    <text evidence="2">The sequence shown here is derived from an EMBL/GenBank/DDBJ whole genome shotgun (WGS) entry which is preliminary data.</text>
</comment>
<feature type="region of interest" description="Disordered" evidence="1">
    <location>
        <begin position="28"/>
        <end position="51"/>
    </location>
</feature>
<dbReference type="EMBL" id="JARIHO010000024">
    <property type="protein sequence ID" value="KAJ7342774.1"/>
    <property type="molecule type" value="Genomic_DNA"/>
</dbReference>
<proteinExistence type="predicted"/>
<organism evidence="2 3">
    <name type="scientific">Mycena albidolilacea</name>
    <dbReference type="NCBI Taxonomy" id="1033008"/>
    <lineage>
        <taxon>Eukaryota</taxon>
        <taxon>Fungi</taxon>
        <taxon>Dikarya</taxon>
        <taxon>Basidiomycota</taxon>
        <taxon>Agaricomycotina</taxon>
        <taxon>Agaricomycetes</taxon>
        <taxon>Agaricomycetidae</taxon>
        <taxon>Agaricales</taxon>
        <taxon>Marasmiineae</taxon>
        <taxon>Mycenaceae</taxon>
        <taxon>Mycena</taxon>
    </lineage>
</organism>
<reference evidence="2" key="1">
    <citation type="submission" date="2023-03" db="EMBL/GenBank/DDBJ databases">
        <title>Massive genome expansion in bonnet fungi (Mycena s.s.) driven by repeated elements and novel gene families across ecological guilds.</title>
        <authorList>
            <consortium name="Lawrence Berkeley National Laboratory"/>
            <person name="Harder C.B."/>
            <person name="Miyauchi S."/>
            <person name="Viragh M."/>
            <person name="Kuo A."/>
            <person name="Thoen E."/>
            <person name="Andreopoulos B."/>
            <person name="Lu D."/>
            <person name="Skrede I."/>
            <person name="Drula E."/>
            <person name="Henrissat B."/>
            <person name="Morin E."/>
            <person name="Kohler A."/>
            <person name="Barry K."/>
            <person name="LaButti K."/>
            <person name="Morin E."/>
            <person name="Salamov A."/>
            <person name="Lipzen A."/>
            <person name="Mereny Z."/>
            <person name="Hegedus B."/>
            <person name="Baldrian P."/>
            <person name="Stursova M."/>
            <person name="Weitz H."/>
            <person name="Taylor A."/>
            <person name="Grigoriev I.V."/>
            <person name="Nagy L.G."/>
            <person name="Martin F."/>
            <person name="Kauserud H."/>
        </authorList>
    </citation>
    <scope>NUCLEOTIDE SEQUENCE</scope>
    <source>
        <strain evidence="2">CBHHK002</strain>
    </source>
</reference>
<name>A0AAD6ZX49_9AGAR</name>
<evidence type="ECO:0000256" key="1">
    <source>
        <dbReference type="SAM" id="MobiDB-lite"/>
    </source>
</evidence>
<evidence type="ECO:0000313" key="3">
    <source>
        <dbReference type="Proteomes" id="UP001218218"/>
    </source>
</evidence>
<dbReference type="Proteomes" id="UP001218218">
    <property type="component" value="Unassembled WGS sequence"/>
</dbReference>
<protein>
    <submittedName>
        <fullName evidence="2">Uncharacterized protein</fullName>
    </submittedName>
</protein>
<sequence length="81" mass="9244">CPACGRSFKTSGATKSHLPQAVSCRWYRKGKNPTGQRRTMRTPSPEPEILDDIPEVLPDRAVEEVMQEWEDNVFRYLPADP</sequence>
<accession>A0AAD6ZX49</accession>
<evidence type="ECO:0000313" key="2">
    <source>
        <dbReference type="EMBL" id="KAJ7342774.1"/>
    </source>
</evidence>
<feature type="non-terminal residue" evidence="2">
    <location>
        <position position="81"/>
    </location>
</feature>